<dbReference type="AlphaFoldDB" id="A0A9W7CNL3"/>
<organism evidence="1 2">
    <name type="scientific">Phytophthora lilii</name>
    <dbReference type="NCBI Taxonomy" id="2077276"/>
    <lineage>
        <taxon>Eukaryota</taxon>
        <taxon>Sar</taxon>
        <taxon>Stramenopiles</taxon>
        <taxon>Oomycota</taxon>
        <taxon>Peronosporomycetes</taxon>
        <taxon>Peronosporales</taxon>
        <taxon>Peronosporaceae</taxon>
        <taxon>Phytophthora</taxon>
    </lineage>
</organism>
<protein>
    <submittedName>
        <fullName evidence="1">Unnamed protein product</fullName>
    </submittedName>
</protein>
<dbReference type="OrthoDB" id="92956at2759"/>
<proteinExistence type="predicted"/>
<dbReference type="EMBL" id="BSXW01001278">
    <property type="protein sequence ID" value="GMF35396.1"/>
    <property type="molecule type" value="Genomic_DNA"/>
</dbReference>
<keyword evidence="2" id="KW-1185">Reference proteome</keyword>
<evidence type="ECO:0000313" key="2">
    <source>
        <dbReference type="Proteomes" id="UP001165083"/>
    </source>
</evidence>
<name>A0A9W7CNL3_9STRA</name>
<reference evidence="1" key="1">
    <citation type="submission" date="2023-04" db="EMBL/GenBank/DDBJ databases">
        <title>Phytophthora lilii NBRC 32176.</title>
        <authorList>
            <person name="Ichikawa N."/>
            <person name="Sato H."/>
            <person name="Tonouchi N."/>
        </authorList>
    </citation>
    <scope>NUCLEOTIDE SEQUENCE</scope>
    <source>
        <strain evidence="1">NBRC 32176</strain>
    </source>
</reference>
<sequence length="194" mass="22039">MLRSFVTVLDSKISAADSLFNEKGLRGAKTDDTEERGGVVDIVKKLQTKKQIRSWFAAEHSDDFILNALKLKGLTQDQLKKNPTYEAFGEVKVEKWLKENTPLNTVWSNLGLAGLTREEAKANAALDTFLKYVIEYDDKAHKAFSKLSSDKFQSAAKPVVDLEEWFWIKQILNVKNRDVLYTKWLSQGMPSLVP</sequence>
<accession>A0A9W7CNL3</accession>
<comment type="caution">
    <text evidence="1">The sequence shown here is derived from an EMBL/GenBank/DDBJ whole genome shotgun (WGS) entry which is preliminary data.</text>
</comment>
<gene>
    <name evidence="1" type="ORF">Plil01_001503700</name>
</gene>
<dbReference type="Proteomes" id="UP001165083">
    <property type="component" value="Unassembled WGS sequence"/>
</dbReference>
<evidence type="ECO:0000313" key="1">
    <source>
        <dbReference type="EMBL" id="GMF35396.1"/>
    </source>
</evidence>